<feature type="compositionally biased region" description="Basic and acidic residues" evidence="1">
    <location>
        <begin position="21"/>
        <end position="48"/>
    </location>
</feature>
<protein>
    <submittedName>
        <fullName evidence="3">PREDICTED: LOC109947595 isoform X1</fullName>
    </submittedName>
</protein>
<dbReference type="Proteomes" id="UP000327085">
    <property type="component" value="Chromosome 2"/>
</dbReference>
<feature type="compositionally biased region" description="Low complexity" evidence="1">
    <location>
        <begin position="7"/>
        <end position="17"/>
    </location>
</feature>
<dbReference type="EMBL" id="CABIKO010001433">
    <property type="protein sequence ID" value="VVA41685.1"/>
    <property type="molecule type" value="Genomic_DNA"/>
</dbReference>
<evidence type="ECO:0000313" key="3">
    <source>
        <dbReference type="EMBL" id="VVA41685.1"/>
    </source>
</evidence>
<dbReference type="Gramene" id="VVA41685">
    <property type="protein sequence ID" value="VVA41685"/>
    <property type="gene ID" value="Prudul26B020296"/>
</dbReference>
<reference evidence="4" key="2">
    <citation type="journal article" date="2020" name="Plant J.">
        <title>Transposons played a major role in the diversification between the closely related almond and peach genomes: results from the almond genome sequence.</title>
        <authorList>
            <person name="Alioto T."/>
            <person name="Alexiou K.G."/>
            <person name="Bardil A."/>
            <person name="Barteri F."/>
            <person name="Castanera R."/>
            <person name="Cruz F."/>
            <person name="Dhingra A."/>
            <person name="Duval H."/>
            <person name="Fernandez I Marti A."/>
            <person name="Frias L."/>
            <person name="Galan B."/>
            <person name="Garcia J.L."/>
            <person name="Howad W."/>
            <person name="Gomez-Garrido J."/>
            <person name="Gut M."/>
            <person name="Julca I."/>
            <person name="Morata J."/>
            <person name="Puigdomenech P."/>
            <person name="Ribeca P."/>
            <person name="Rubio Cabetas M.J."/>
            <person name="Vlasova A."/>
            <person name="Wirthensohn M."/>
            <person name="Garcia-Mas J."/>
            <person name="Gabaldon T."/>
            <person name="Casacuberta J.M."/>
            <person name="Arus P."/>
        </authorList>
    </citation>
    <scope>NUCLEOTIDE SEQUENCE [LARGE SCALE GENOMIC DNA]</scope>
    <source>
        <strain evidence="4">cv. Texas</strain>
    </source>
</reference>
<feature type="region of interest" description="Disordered" evidence="1">
    <location>
        <begin position="1"/>
        <end position="90"/>
    </location>
</feature>
<dbReference type="Proteomes" id="UP001054821">
    <property type="component" value="Chromosome 2"/>
</dbReference>
<evidence type="ECO:0000256" key="1">
    <source>
        <dbReference type="SAM" id="MobiDB-lite"/>
    </source>
</evidence>
<sequence length="138" mass="15291">MEMGRESSTSSTSTTVTIEAPEERTEQAPKQDEAGKLLKELAEKKFPRPGEGTEQEELPQNKKGEAANTNGTNERPASIRRNPVEATGSHHVGVFNCNNRAQGTGCNIEDNKIDSKDSQFVGVYDCGNESKKPWYKFW</sequence>
<gene>
    <name evidence="3" type="ORF">ALMOND_2B020296</name>
    <name evidence="2" type="ORF">L3X38_011625</name>
</gene>
<dbReference type="EMBL" id="JAJFAZ020000002">
    <property type="protein sequence ID" value="KAI5343749.1"/>
    <property type="molecule type" value="Genomic_DNA"/>
</dbReference>
<organism evidence="3 4">
    <name type="scientific">Prunus dulcis</name>
    <name type="common">Almond</name>
    <name type="synonym">Amygdalus dulcis</name>
    <dbReference type="NCBI Taxonomy" id="3755"/>
    <lineage>
        <taxon>Eukaryota</taxon>
        <taxon>Viridiplantae</taxon>
        <taxon>Streptophyta</taxon>
        <taxon>Embryophyta</taxon>
        <taxon>Tracheophyta</taxon>
        <taxon>Spermatophyta</taxon>
        <taxon>Magnoliopsida</taxon>
        <taxon>eudicotyledons</taxon>
        <taxon>Gunneridae</taxon>
        <taxon>Pentapetalae</taxon>
        <taxon>rosids</taxon>
        <taxon>fabids</taxon>
        <taxon>Rosales</taxon>
        <taxon>Rosaceae</taxon>
        <taxon>Amygdaloideae</taxon>
        <taxon>Amygdaleae</taxon>
        <taxon>Prunus</taxon>
    </lineage>
</organism>
<evidence type="ECO:0000313" key="5">
    <source>
        <dbReference type="Proteomes" id="UP001054821"/>
    </source>
</evidence>
<dbReference type="InParanoid" id="A0A5E4GP27"/>
<dbReference type="AlphaFoldDB" id="A0A5E4GP27"/>
<evidence type="ECO:0000313" key="2">
    <source>
        <dbReference type="EMBL" id="KAI5343749.1"/>
    </source>
</evidence>
<name>A0A5E4GP27_PRUDU</name>
<reference evidence="2 5" key="3">
    <citation type="journal article" date="2022" name="G3 (Bethesda)">
        <title>Whole-genome sequence and methylome profiling of the almond [Prunus dulcis (Mill.) D.A. Webb] cultivar 'Nonpareil'.</title>
        <authorList>
            <person name="D'Amico-Willman K.M."/>
            <person name="Ouma W.Z."/>
            <person name="Meulia T."/>
            <person name="Sideli G.M."/>
            <person name="Gradziel T.M."/>
            <person name="Fresnedo-Ramirez J."/>
        </authorList>
    </citation>
    <scope>NUCLEOTIDE SEQUENCE [LARGE SCALE GENOMIC DNA]</scope>
    <source>
        <strain evidence="2">Clone GOH B32 T37-40</strain>
    </source>
</reference>
<reference evidence="3" key="1">
    <citation type="submission" date="2019-07" db="EMBL/GenBank/DDBJ databases">
        <authorList>
            <person name="Alioto T."/>
            <person name="Alioto T."/>
            <person name="Gomez Garrido J."/>
        </authorList>
    </citation>
    <scope>NUCLEOTIDE SEQUENCE</scope>
</reference>
<keyword evidence="5" id="KW-1185">Reference proteome</keyword>
<accession>A0A5E4GP27</accession>
<evidence type="ECO:0000313" key="4">
    <source>
        <dbReference type="Proteomes" id="UP000327085"/>
    </source>
</evidence>
<proteinExistence type="predicted"/>